<dbReference type="AlphaFoldDB" id="A0A382P883"/>
<gene>
    <name evidence="2" type="ORF">METZ01_LOCUS321679</name>
</gene>
<protein>
    <submittedName>
        <fullName evidence="2">Uncharacterized protein</fullName>
    </submittedName>
</protein>
<sequence>AGSADRRLLWTGCIVRRAHEDGPGRPGCPPPLAIRAAQRSGSADYRSCSAVPRSRTRPPGDTGSFPPGLRCTTRSGL</sequence>
<proteinExistence type="predicted"/>
<reference evidence="2" key="1">
    <citation type="submission" date="2018-05" db="EMBL/GenBank/DDBJ databases">
        <authorList>
            <person name="Lanie J.A."/>
            <person name="Ng W.-L."/>
            <person name="Kazmierczak K.M."/>
            <person name="Andrzejewski T.M."/>
            <person name="Davidsen T.M."/>
            <person name="Wayne K.J."/>
            <person name="Tettelin H."/>
            <person name="Glass J.I."/>
            <person name="Rusch D."/>
            <person name="Podicherti R."/>
            <person name="Tsui H.-C.T."/>
            <person name="Winkler M.E."/>
        </authorList>
    </citation>
    <scope>NUCLEOTIDE SEQUENCE</scope>
</reference>
<feature type="non-terminal residue" evidence="2">
    <location>
        <position position="1"/>
    </location>
</feature>
<dbReference type="EMBL" id="UINC01105125">
    <property type="protein sequence ID" value="SVC68825.1"/>
    <property type="molecule type" value="Genomic_DNA"/>
</dbReference>
<feature type="non-terminal residue" evidence="2">
    <location>
        <position position="77"/>
    </location>
</feature>
<evidence type="ECO:0000313" key="2">
    <source>
        <dbReference type="EMBL" id="SVC68825.1"/>
    </source>
</evidence>
<organism evidence="2">
    <name type="scientific">marine metagenome</name>
    <dbReference type="NCBI Taxonomy" id="408172"/>
    <lineage>
        <taxon>unclassified sequences</taxon>
        <taxon>metagenomes</taxon>
        <taxon>ecological metagenomes</taxon>
    </lineage>
</organism>
<name>A0A382P883_9ZZZZ</name>
<accession>A0A382P883</accession>
<evidence type="ECO:0000256" key="1">
    <source>
        <dbReference type="SAM" id="MobiDB-lite"/>
    </source>
</evidence>
<feature type="region of interest" description="Disordered" evidence="1">
    <location>
        <begin position="39"/>
        <end position="77"/>
    </location>
</feature>